<keyword evidence="3" id="KW-1185">Reference proteome</keyword>
<feature type="signal peptide" evidence="1">
    <location>
        <begin position="1"/>
        <end position="22"/>
    </location>
</feature>
<dbReference type="AlphaFoldDB" id="M8E9V2"/>
<keyword evidence="1" id="KW-0732">Signal</keyword>
<gene>
    <name evidence="2" type="ORF">I532_11524</name>
</gene>
<evidence type="ECO:0000313" key="2">
    <source>
        <dbReference type="EMBL" id="EMT52280.1"/>
    </source>
</evidence>
<evidence type="ECO:0000313" key="3">
    <source>
        <dbReference type="Proteomes" id="UP000012081"/>
    </source>
</evidence>
<dbReference type="RefSeq" id="WP_003388360.1">
    <property type="nucleotide sequence ID" value="NZ_APBN01000004.1"/>
</dbReference>
<proteinExistence type="predicted"/>
<accession>M8E9V2</accession>
<evidence type="ECO:0000256" key="1">
    <source>
        <dbReference type="SAM" id="SignalP"/>
    </source>
</evidence>
<reference evidence="2 3" key="1">
    <citation type="submission" date="2013-03" db="EMBL/GenBank/DDBJ databases">
        <title>Assembly of a new bacterial strain Brevibacillus borstelensis AK1.</title>
        <authorList>
            <person name="Rajan I."/>
            <person name="PoliReddy D."/>
            <person name="Sugumar T."/>
            <person name="Rathinam K."/>
            <person name="Alqarawi S."/>
            <person name="Khalil A.B."/>
            <person name="Sivakumar N."/>
        </authorList>
    </citation>
    <scope>NUCLEOTIDE SEQUENCE [LARGE SCALE GENOMIC DNA]</scope>
    <source>
        <strain evidence="2 3">AK1</strain>
    </source>
</reference>
<organism evidence="2 3">
    <name type="scientific">Brevibacillus borstelensis AK1</name>
    <dbReference type="NCBI Taxonomy" id="1300222"/>
    <lineage>
        <taxon>Bacteria</taxon>
        <taxon>Bacillati</taxon>
        <taxon>Bacillota</taxon>
        <taxon>Bacilli</taxon>
        <taxon>Bacillales</taxon>
        <taxon>Paenibacillaceae</taxon>
        <taxon>Brevibacillus</taxon>
    </lineage>
</organism>
<name>M8E9V2_9BACL</name>
<feature type="chain" id="PRO_5004095304" evidence="1">
    <location>
        <begin position="23"/>
        <end position="146"/>
    </location>
</feature>
<protein>
    <submittedName>
        <fullName evidence="2">Uncharacterized protein</fullName>
    </submittedName>
</protein>
<dbReference type="GeneID" id="89497645"/>
<sequence length="146" mass="15718">MKKWALFTLLSAALLLPSNALANNEPTKTSGVSSTETEQQAMATQTFRFAVAAGEYDETGYIYVNTPGYVNVTVNQQSSSAREAKVYYRLAKLEPDGYQTRMGSGTFTGNGTFSFSSENVCPVGTYLITIDGRQGKVSGTITVNTP</sequence>
<comment type="caution">
    <text evidence="2">The sequence shown here is derived from an EMBL/GenBank/DDBJ whole genome shotgun (WGS) entry which is preliminary data.</text>
</comment>
<dbReference type="Proteomes" id="UP000012081">
    <property type="component" value="Unassembled WGS sequence"/>
</dbReference>
<dbReference type="EMBL" id="APBN01000004">
    <property type="protein sequence ID" value="EMT52280.1"/>
    <property type="molecule type" value="Genomic_DNA"/>
</dbReference>